<dbReference type="Gene3D" id="3.40.50.1820">
    <property type="entry name" value="alpha/beta hydrolase"/>
    <property type="match status" value="1"/>
</dbReference>
<evidence type="ECO:0000313" key="4">
    <source>
        <dbReference type="EMBL" id="KAJ4155420.1"/>
    </source>
</evidence>
<dbReference type="Gene3D" id="2.140.10.30">
    <property type="entry name" value="Dipeptidylpeptidase IV, N-terminal domain"/>
    <property type="match status" value="1"/>
</dbReference>
<dbReference type="GO" id="GO:0006508">
    <property type="term" value="P:proteolysis"/>
    <property type="evidence" value="ECO:0007669"/>
    <property type="project" value="InterPro"/>
</dbReference>
<dbReference type="EMBL" id="JAJHUN010000007">
    <property type="protein sequence ID" value="KAJ4155420.1"/>
    <property type="molecule type" value="Genomic_DNA"/>
</dbReference>
<accession>A0A9W8UP31</accession>
<keyword evidence="5" id="KW-1185">Reference proteome</keyword>
<evidence type="ECO:0000259" key="3">
    <source>
        <dbReference type="Pfam" id="PF00930"/>
    </source>
</evidence>
<reference evidence="4" key="1">
    <citation type="journal article" date="2023" name="Access Microbiol">
        <title>De-novo genome assembly for Akanthomyces muscarius, a biocontrol agent of insect agricultural pests.</title>
        <authorList>
            <person name="Erdos Z."/>
            <person name="Studholme D.J."/>
            <person name="Raymond B."/>
            <person name="Sharma M."/>
        </authorList>
    </citation>
    <scope>NUCLEOTIDE SEQUENCE</scope>
    <source>
        <strain evidence="4">Ve6</strain>
    </source>
</reference>
<feature type="domain" description="Dipeptidylpeptidase IV N-terminal" evidence="3">
    <location>
        <begin position="236"/>
        <end position="365"/>
    </location>
</feature>
<protein>
    <recommendedName>
        <fullName evidence="1">Probable dipeptidyl-aminopeptidase B</fullName>
    </recommendedName>
</protein>
<evidence type="ECO:0000313" key="5">
    <source>
        <dbReference type="Proteomes" id="UP001144673"/>
    </source>
</evidence>
<organism evidence="4 5">
    <name type="scientific">Akanthomyces muscarius</name>
    <name type="common">Entomopathogenic fungus</name>
    <name type="synonym">Lecanicillium muscarium</name>
    <dbReference type="NCBI Taxonomy" id="2231603"/>
    <lineage>
        <taxon>Eukaryota</taxon>
        <taxon>Fungi</taxon>
        <taxon>Dikarya</taxon>
        <taxon>Ascomycota</taxon>
        <taxon>Pezizomycotina</taxon>
        <taxon>Sordariomycetes</taxon>
        <taxon>Hypocreomycetidae</taxon>
        <taxon>Hypocreales</taxon>
        <taxon>Cordycipitaceae</taxon>
        <taxon>Akanthomyces</taxon>
    </lineage>
</organism>
<gene>
    <name evidence="4" type="ORF">LMH87_000662</name>
</gene>
<evidence type="ECO:0000256" key="1">
    <source>
        <dbReference type="ARBA" id="ARBA00014118"/>
    </source>
</evidence>
<feature type="region of interest" description="Disordered" evidence="2">
    <location>
        <begin position="556"/>
        <end position="595"/>
    </location>
</feature>
<dbReference type="InterPro" id="IPR050278">
    <property type="entry name" value="Serine_Prot_S9B/DPPIV"/>
</dbReference>
<dbReference type="GeneID" id="80887821"/>
<dbReference type="SUPFAM" id="SSF82171">
    <property type="entry name" value="DPP6 N-terminal domain-like"/>
    <property type="match status" value="1"/>
</dbReference>
<feature type="compositionally biased region" description="Basic and acidic residues" evidence="2">
    <location>
        <begin position="568"/>
        <end position="589"/>
    </location>
</feature>
<dbReference type="InterPro" id="IPR029058">
    <property type="entry name" value="AB_hydrolase_fold"/>
</dbReference>
<dbReference type="Proteomes" id="UP001144673">
    <property type="component" value="Chromosome 6"/>
</dbReference>
<comment type="caution">
    <text evidence="4">The sequence shown here is derived from an EMBL/GenBank/DDBJ whole genome shotgun (WGS) entry which is preliminary data.</text>
</comment>
<name>A0A9W8UP31_AKAMU</name>
<proteinExistence type="predicted"/>
<dbReference type="KEGG" id="amus:LMH87_000662"/>
<dbReference type="Pfam" id="PF00930">
    <property type="entry name" value="DPPIV_N"/>
    <property type="match status" value="1"/>
</dbReference>
<dbReference type="InterPro" id="IPR002469">
    <property type="entry name" value="Peptidase_S9B_N"/>
</dbReference>
<dbReference type="AlphaFoldDB" id="A0A9W8UP31"/>
<sequence length="595" mass="67022">MDSAGSKAVEKACLARAMVVPRWSPGSNCMFWYKQTLPSETWQFVFVDCERQIRRPAFEHRKLASRLGDGAGEAGKLALAWLNIDPEGTWARFQFKSKTWQFSEDASLEEEWHGDFDTGEVEASRDTTTPTPKNAKGKTDLLIANLTSEMLEYFWINHNGKSNWRIRAIPPRDSVRLASPLGYRFRVVNRSGRTIALEIKITMGVVNIEDTPDGLVLRWEQDALADIDFESSKTQATKPEYQAFIRKHNIWRSWYKILPEDNDILWTSERDGRNHLHRFSADGTLKSQITQGDWLVRSVEFVDTRERKIWFKAFGVKGQDPYHTHLACVNFGGSALRFVTEEDGSHLLRFGPDRRFIIDSRSHVDLLPRAGVIDATTGKQVVFLQKAELGPLESTYIFPERFVAKGRDHETDIYGIMIKPPNFDKDMTYPVIDIIYAHPSQFIVPKNFKNLGALRAMPEAGYVIVMVDGCGYSRPHCMNKGGSRDASVDEPRARRHTGQLFGRPQRGVGGPAPRRLLQGRRRACGVPRSPAGYGAMGGNVHGLAGRRELRGECQRHARSEADGGADAVHGRDGRRGRPGQHDAVRRRADQGGPGL</sequence>
<dbReference type="SUPFAM" id="SSF53474">
    <property type="entry name" value="alpha/beta-Hydrolases"/>
    <property type="match status" value="1"/>
</dbReference>
<dbReference type="PANTHER" id="PTHR11731:SF118">
    <property type="entry name" value="BLR1971 PROTEIN"/>
    <property type="match status" value="1"/>
</dbReference>
<dbReference type="RefSeq" id="XP_056055544.1">
    <property type="nucleotide sequence ID" value="XM_056198610.1"/>
</dbReference>
<dbReference type="PANTHER" id="PTHR11731">
    <property type="entry name" value="PROTEASE FAMILY S9B,C DIPEPTIDYL-PEPTIDASE IV-RELATED"/>
    <property type="match status" value="1"/>
</dbReference>
<evidence type="ECO:0000256" key="2">
    <source>
        <dbReference type="SAM" id="MobiDB-lite"/>
    </source>
</evidence>